<reference evidence="3" key="1">
    <citation type="submission" date="2019-08" db="EMBL/GenBank/DDBJ databases">
        <title>The improved chromosome-level genome for the pearl oyster Pinctada fucata martensii using PacBio sequencing and Hi-C.</title>
        <authorList>
            <person name="Zheng Z."/>
        </authorList>
    </citation>
    <scope>NUCLEOTIDE SEQUENCE</scope>
    <source>
        <strain evidence="3">ZZ-2019</strain>
        <tissue evidence="3">Adductor muscle</tissue>
    </source>
</reference>
<feature type="compositionally biased region" description="Acidic residues" evidence="1">
    <location>
        <begin position="94"/>
        <end position="113"/>
    </location>
</feature>
<evidence type="ECO:0000256" key="2">
    <source>
        <dbReference type="SAM" id="Phobius"/>
    </source>
</evidence>
<protein>
    <submittedName>
        <fullName evidence="3">Uncharacterized protein</fullName>
    </submittedName>
</protein>
<keyword evidence="4" id="KW-1185">Reference proteome</keyword>
<dbReference type="Proteomes" id="UP001186944">
    <property type="component" value="Unassembled WGS sequence"/>
</dbReference>
<evidence type="ECO:0000313" key="3">
    <source>
        <dbReference type="EMBL" id="KAK3103448.1"/>
    </source>
</evidence>
<sequence length="122" mass="13027">MEEHLLSRFNFFYSSLEASAPAIVLVSMAALVTMVVVVAMCACCKIARVDSEPDIIIAQATPSINVTNISSTNGQPAQVSHYQSGGEGKIIISEFDDDNKGDEEEEEEEEEGVGDGGGDEIK</sequence>
<name>A0AA88YEJ0_PINIB</name>
<feature type="transmembrane region" description="Helical" evidence="2">
    <location>
        <begin position="20"/>
        <end position="43"/>
    </location>
</feature>
<keyword evidence="2" id="KW-1133">Transmembrane helix</keyword>
<dbReference type="AlphaFoldDB" id="A0AA88YEJ0"/>
<organism evidence="3 4">
    <name type="scientific">Pinctada imbricata</name>
    <name type="common">Atlantic pearl-oyster</name>
    <name type="synonym">Pinctada martensii</name>
    <dbReference type="NCBI Taxonomy" id="66713"/>
    <lineage>
        <taxon>Eukaryota</taxon>
        <taxon>Metazoa</taxon>
        <taxon>Spiralia</taxon>
        <taxon>Lophotrochozoa</taxon>
        <taxon>Mollusca</taxon>
        <taxon>Bivalvia</taxon>
        <taxon>Autobranchia</taxon>
        <taxon>Pteriomorphia</taxon>
        <taxon>Pterioida</taxon>
        <taxon>Pterioidea</taxon>
        <taxon>Pteriidae</taxon>
        <taxon>Pinctada</taxon>
    </lineage>
</organism>
<proteinExistence type="predicted"/>
<evidence type="ECO:0000256" key="1">
    <source>
        <dbReference type="SAM" id="MobiDB-lite"/>
    </source>
</evidence>
<gene>
    <name evidence="3" type="ORF">FSP39_019319</name>
</gene>
<keyword evidence="2" id="KW-0472">Membrane</keyword>
<accession>A0AA88YEJ0</accession>
<evidence type="ECO:0000313" key="4">
    <source>
        <dbReference type="Proteomes" id="UP001186944"/>
    </source>
</evidence>
<keyword evidence="2" id="KW-0812">Transmembrane</keyword>
<dbReference type="EMBL" id="VSWD01000005">
    <property type="protein sequence ID" value="KAK3103448.1"/>
    <property type="molecule type" value="Genomic_DNA"/>
</dbReference>
<comment type="caution">
    <text evidence="3">The sequence shown here is derived from an EMBL/GenBank/DDBJ whole genome shotgun (WGS) entry which is preliminary data.</text>
</comment>
<feature type="region of interest" description="Disordered" evidence="1">
    <location>
        <begin position="92"/>
        <end position="122"/>
    </location>
</feature>